<evidence type="ECO:0000256" key="5">
    <source>
        <dbReference type="ARBA" id="ARBA00020164"/>
    </source>
</evidence>
<dbReference type="SUPFAM" id="SSF117856">
    <property type="entry name" value="AF0104/ALDC/Ptd012-like"/>
    <property type="match status" value="1"/>
</dbReference>
<dbReference type="CDD" id="cd17299">
    <property type="entry name" value="acetolactate_decarboxylase"/>
    <property type="match status" value="1"/>
</dbReference>
<dbReference type="PANTHER" id="PTHR35524:SF1">
    <property type="entry name" value="ALPHA-ACETOLACTATE DECARBOXYLASE"/>
    <property type="match status" value="1"/>
</dbReference>
<dbReference type="NCBIfam" id="TIGR01252">
    <property type="entry name" value="acetolac_decarb"/>
    <property type="match status" value="1"/>
</dbReference>
<evidence type="ECO:0000313" key="11">
    <source>
        <dbReference type="Proteomes" id="UP001529423"/>
    </source>
</evidence>
<comment type="catalytic activity">
    <reaction evidence="1 9">
        <text>(2S)-2-acetolactate + H(+) = (R)-acetoin + CO2</text>
        <dbReference type="Rhea" id="RHEA:21580"/>
        <dbReference type="ChEBI" id="CHEBI:15378"/>
        <dbReference type="ChEBI" id="CHEBI:15686"/>
        <dbReference type="ChEBI" id="CHEBI:16526"/>
        <dbReference type="ChEBI" id="CHEBI:58476"/>
        <dbReference type="EC" id="4.1.1.5"/>
    </reaction>
</comment>
<protein>
    <recommendedName>
        <fullName evidence="5 9">Alpha-acetolactate decarboxylase</fullName>
        <ecNumber evidence="4 9">4.1.1.5</ecNumber>
    </recommendedName>
</protein>
<dbReference type="Pfam" id="PF03306">
    <property type="entry name" value="AAL_decarboxy"/>
    <property type="match status" value="1"/>
</dbReference>
<keyword evidence="11" id="KW-1185">Reference proteome</keyword>
<evidence type="ECO:0000256" key="2">
    <source>
        <dbReference type="ARBA" id="ARBA00005170"/>
    </source>
</evidence>
<dbReference type="Proteomes" id="UP001529423">
    <property type="component" value="Unassembled WGS sequence"/>
</dbReference>
<sequence>MKGNDHINTLYEHGTLASLMAGNMAGTITVGDLLKHGSTGIGTFDGLDGEVIILDGEVYQAVSSGHVNHVTDMAAKMPFASVHQPADLTKLDLSTVDFTSLNGDFVHQHELGNVFAALHLTGTFDHVKVRIAPKQEKPYPSLLEVAKGQPTFTRDGVAGTIIGYYAPDIFGSVTAAGWHLHFLSDDRQFAGHLLEFNAAHLTGDLEIFDTLEQHFPVADQAFRQGEVDLATLRDSIAQSEGNHQ</sequence>
<evidence type="ECO:0000256" key="4">
    <source>
        <dbReference type="ARBA" id="ARBA00013204"/>
    </source>
</evidence>
<evidence type="ECO:0000313" key="10">
    <source>
        <dbReference type="EMBL" id="MDM8333262.1"/>
    </source>
</evidence>
<proteinExistence type="inferred from homology"/>
<evidence type="ECO:0000256" key="6">
    <source>
        <dbReference type="ARBA" id="ARBA00022793"/>
    </source>
</evidence>
<reference evidence="10" key="1">
    <citation type="submission" date="2023-06" db="EMBL/GenBank/DDBJ databases">
        <title>Identification and characterization of horizontal gene transfer across gut microbiota members of farm animals based on homology search.</title>
        <authorList>
            <person name="Schwarzerova J."/>
            <person name="Nykrynova M."/>
            <person name="Jureckova K."/>
            <person name="Cejkova D."/>
            <person name="Rychlik I."/>
        </authorList>
    </citation>
    <scope>NUCLEOTIDE SEQUENCE</scope>
    <source>
        <strain evidence="10">105_WCHN</strain>
    </source>
</reference>
<comment type="caution">
    <text evidence="10">The sequence shown here is derived from an EMBL/GenBank/DDBJ whole genome shotgun (WGS) entry which is preliminary data.</text>
</comment>
<dbReference type="PANTHER" id="PTHR35524">
    <property type="entry name" value="ALPHA-ACETOLACTATE DECARBOXYLASE"/>
    <property type="match status" value="1"/>
</dbReference>
<evidence type="ECO:0000256" key="3">
    <source>
        <dbReference type="ARBA" id="ARBA00007106"/>
    </source>
</evidence>
<organism evidence="10 11">
    <name type="scientific">Limosilactobacillus panis</name>
    <dbReference type="NCBI Taxonomy" id="47493"/>
    <lineage>
        <taxon>Bacteria</taxon>
        <taxon>Bacillati</taxon>
        <taxon>Bacillota</taxon>
        <taxon>Bacilli</taxon>
        <taxon>Lactobacillales</taxon>
        <taxon>Lactobacillaceae</taxon>
        <taxon>Limosilactobacillus</taxon>
    </lineage>
</organism>
<dbReference type="EC" id="4.1.1.5" evidence="4 9"/>
<dbReference type="InterPro" id="IPR005128">
    <property type="entry name" value="Acetolactate_a_deCO2ase"/>
</dbReference>
<comment type="pathway">
    <text evidence="2 9">Polyol metabolism; (R,R)-butane-2,3-diol biosynthesis; (R,R)-butane-2,3-diol from pyruvate: step 2/3.</text>
</comment>
<dbReference type="GO" id="GO:0047605">
    <property type="term" value="F:acetolactate decarboxylase activity"/>
    <property type="evidence" value="ECO:0007669"/>
    <property type="project" value="UniProtKB-EC"/>
</dbReference>
<dbReference type="Gene3D" id="3.30.1330.80">
    <property type="entry name" value="Hypothetical protein, similar to alpha- acetolactate decarboxylase, domain 2"/>
    <property type="match status" value="2"/>
</dbReference>
<accession>A0ABT7VKK2</accession>
<gene>
    <name evidence="10" type="primary">budA</name>
    <name evidence="10" type="ORF">QUW46_01505</name>
</gene>
<keyword evidence="6 9" id="KW-0210">Decarboxylase</keyword>
<comment type="similarity">
    <text evidence="3 9">Belongs to the alpha-acetolactate decarboxylase family.</text>
</comment>
<evidence type="ECO:0000256" key="9">
    <source>
        <dbReference type="PIRNR" id="PIRNR001332"/>
    </source>
</evidence>
<dbReference type="RefSeq" id="WP_289558950.1">
    <property type="nucleotide sequence ID" value="NZ_JAUDEO010000005.1"/>
</dbReference>
<name>A0ABT7VKK2_9LACO</name>
<dbReference type="EMBL" id="JAUDEO010000005">
    <property type="protein sequence ID" value="MDM8333262.1"/>
    <property type="molecule type" value="Genomic_DNA"/>
</dbReference>
<reference evidence="10" key="2">
    <citation type="submission" date="2023-06" db="EMBL/GenBank/DDBJ databases">
        <authorList>
            <person name="Zeman M."/>
            <person name="Kubasova T."/>
            <person name="Jahodarova E."/>
            <person name="Nykrynova M."/>
            <person name="Rychlik I."/>
        </authorList>
    </citation>
    <scope>NUCLEOTIDE SEQUENCE</scope>
    <source>
        <strain evidence="10">105_WCHN</strain>
    </source>
</reference>
<keyword evidence="8 9" id="KW-0456">Lyase</keyword>
<evidence type="ECO:0000256" key="7">
    <source>
        <dbReference type="ARBA" id="ARBA00023061"/>
    </source>
</evidence>
<keyword evidence="7 9" id="KW-0005">Acetoin biosynthesis</keyword>
<dbReference type="PIRSF" id="PIRSF001332">
    <property type="entry name" value="Acetolac_decarb"/>
    <property type="match status" value="1"/>
</dbReference>
<evidence type="ECO:0000256" key="1">
    <source>
        <dbReference type="ARBA" id="ARBA00001784"/>
    </source>
</evidence>
<evidence type="ECO:0000256" key="8">
    <source>
        <dbReference type="ARBA" id="ARBA00023239"/>
    </source>
</evidence>